<keyword evidence="13" id="KW-1185">Reference proteome</keyword>
<keyword evidence="4" id="KW-0349">Heme</keyword>
<dbReference type="Gene3D" id="1.10.630.10">
    <property type="entry name" value="Cytochrome P450"/>
    <property type="match status" value="1"/>
</dbReference>
<evidence type="ECO:0000256" key="5">
    <source>
        <dbReference type="ARBA" id="ARBA00022692"/>
    </source>
</evidence>
<dbReference type="GO" id="GO:0020037">
    <property type="term" value="F:heme binding"/>
    <property type="evidence" value="ECO:0007669"/>
    <property type="project" value="InterPro"/>
</dbReference>
<name>A0A392R6I7_9FABA</name>
<dbReference type="Pfam" id="PF00067">
    <property type="entry name" value="p450"/>
    <property type="match status" value="1"/>
</dbReference>
<dbReference type="GO" id="GO:0004497">
    <property type="term" value="F:monooxygenase activity"/>
    <property type="evidence" value="ECO:0007669"/>
    <property type="project" value="UniProtKB-KW"/>
</dbReference>
<keyword evidence="5" id="KW-0812">Transmembrane</keyword>
<dbReference type="InterPro" id="IPR002401">
    <property type="entry name" value="Cyt_P450_E_grp-I"/>
</dbReference>
<dbReference type="PANTHER" id="PTHR47953:SF19">
    <property type="entry name" value="OS06G0641600 PROTEIN"/>
    <property type="match status" value="1"/>
</dbReference>
<evidence type="ECO:0000256" key="10">
    <source>
        <dbReference type="ARBA" id="ARBA00023033"/>
    </source>
</evidence>
<dbReference type="PANTHER" id="PTHR47953">
    <property type="entry name" value="OS08G0105600 PROTEIN"/>
    <property type="match status" value="1"/>
</dbReference>
<evidence type="ECO:0000256" key="4">
    <source>
        <dbReference type="ARBA" id="ARBA00022617"/>
    </source>
</evidence>
<evidence type="ECO:0000313" key="12">
    <source>
        <dbReference type="EMBL" id="MCI32211.1"/>
    </source>
</evidence>
<evidence type="ECO:0000256" key="7">
    <source>
        <dbReference type="ARBA" id="ARBA00022989"/>
    </source>
</evidence>
<dbReference type="Proteomes" id="UP000265520">
    <property type="component" value="Unassembled WGS sequence"/>
</dbReference>
<comment type="similarity">
    <text evidence="3">Belongs to the cytochrome P450 family.</text>
</comment>
<dbReference type="PRINTS" id="PR00463">
    <property type="entry name" value="EP450I"/>
</dbReference>
<dbReference type="InterPro" id="IPR001128">
    <property type="entry name" value="Cyt_P450"/>
</dbReference>
<reference evidence="12 13" key="1">
    <citation type="journal article" date="2018" name="Front. Plant Sci.">
        <title>Red Clover (Trifolium pratense) and Zigzag Clover (T. medium) - A Picture of Genomic Similarities and Differences.</title>
        <authorList>
            <person name="Dluhosova J."/>
            <person name="Istvanek J."/>
            <person name="Nedelnik J."/>
            <person name="Repkova J."/>
        </authorList>
    </citation>
    <scope>NUCLEOTIDE SEQUENCE [LARGE SCALE GENOMIC DNA]</scope>
    <source>
        <strain evidence="13">cv. 10/8</strain>
        <tissue evidence="12">Leaf</tissue>
    </source>
</reference>
<organism evidence="12 13">
    <name type="scientific">Trifolium medium</name>
    <dbReference type="NCBI Taxonomy" id="97028"/>
    <lineage>
        <taxon>Eukaryota</taxon>
        <taxon>Viridiplantae</taxon>
        <taxon>Streptophyta</taxon>
        <taxon>Embryophyta</taxon>
        <taxon>Tracheophyta</taxon>
        <taxon>Spermatophyta</taxon>
        <taxon>Magnoliopsida</taxon>
        <taxon>eudicotyledons</taxon>
        <taxon>Gunneridae</taxon>
        <taxon>Pentapetalae</taxon>
        <taxon>rosids</taxon>
        <taxon>fabids</taxon>
        <taxon>Fabales</taxon>
        <taxon>Fabaceae</taxon>
        <taxon>Papilionoideae</taxon>
        <taxon>50 kb inversion clade</taxon>
        <taxon>NPAAA clade</taxon>
        <taxon>Hologalegina</taxon>
        <taxon>IRL clade</taxon>
        <taxon>Trifolieae</taxon>
        <taxon>Trifolium</taxon>
    </lineage>
</organism>
<evidence type="ECO:0000256" key="2">
    <source>
        <dbReference type="ARBA" id="ARBA00004167"/>
    </source>
</evidence>
<evidence type="ECO:0000256" key="9">
    <source>
        <dbReference type="ARBA" id="ARBA00023004"/>
    </source>
</evidence>
<dbReference type="GO" id="GO:0016705">
    <property type="term" value="F:oxidoreductase activity, acting on paired donors, with incorporation or reduction of molecular oxygen"/>
    <property type="evidence" value="ECO:0007669"/>
    <property type="project" value="InterPro"/>
</dbReference>
<feature type="non-terminal residue" evidence="12">
    <location>
        <position position="94"/>
    </location>
</feature>
<protein>
    <submittedName>
        <fullName evidence="12">Cytochrome P450</fullName>
    </submittedName>
</protein>
<sequence>MEKLLREVDMILQDIIDEHKSRPIEARKDEDLVDVLLKIQQENDHSQHPLTDENIKSVIQDVFTGGTDTSAVLVLWAISEMVKNNNVMEEAQVE</sequence>
<dbReference type="EMBL" id="LXQA010193493">
    <property type="protein sequence ID" value="MCI32211.1"/>
    <property type="molecule type" value="Genomic_DNA"/>
</dbReference>
<proteinExistence type="inferred from homology"/>
<keyword evidence="10" id="KW-0503">Monooxygenase</keyword>
<evidence type="ECO:0000256" key="3">
    <source>
        <dbReference type="ARBA" id="ARBA00010617"/>
    </source>
</evidence>
<accession>A0A392R6I7</accession>
<dbReference type="GO" id="GO:0005506">
    <property type="term" value="F:iron ion binding"/>
    <property type="evidence" value="ECO:0007669"/>
    <property type="project" value="InterPro"/>
</dbReference>
<keyword evidence="11" id="KW-0472">Membrane</keyword>
<dbReference type="SUPFAM" id="SSF48264">
    <property type="entry name" value="Cytochrome P450"/>
    <property type="match status" value="1"/>
</dbReference>
<evidence type="ECO:0000256" key="11">
    <source>
        <dbReference type="ARBA" id="ARBA00023136"/>
    </source>
</evidence>
<evidence type="ECO:0000256" key="6">
    <source>
        <dbReference type="ARBA" id="ARBA00022723"/>
    </source>
</evidence>
<comment type="subcellular location">
    <subcellularLocation>
        <location evidence="2">Membrane</location>
        <topology evidence="2">Single-pass membrane protein</topology>
    </subcellularLocation>
</comment>
<evidence type="ECO:0000256" key="8">
    <source>
        <dbReference type="ARBA" id="ARBA00023002"/>
    </source>
</evidence>
<keyword evidence="8" id="KW-0560">Oxidoreductase</keyword>
<keyword evidence="6" id="KW-0479">Metal-binding</keyword>
<dbReference type="InterPro" id="IPR052306">
    <property type="entry name" value="CYP450_71D"/>
</dbReference>
<evidence type="ECO:0000313" key="13">
    <source>
        <dbReference type="Proteomes" id="UP000265520"/>
    </source>
</evidence>
<dbReference type="GO" id="GO:0016020">
    <property type="term" value="C:membrane"/>
    <property type="evidence" value="ECO:0007669"/>
    <property type="project" value="UniProtKB-SubCell"/>
</dbReference>
<comment type="caution">
    <text evidence="12">The sequence shown here is derived from an EMBL/GenBank/DDBJ whole genome shotgun (WGS) entry which is preliminary data.</text>
</comment>
<comment type="cofactor">
    <cofactor evidence="1">
        <name>heme</name>
        <dbReference type="ChEBI" id="CHEBI:30413"/>
    </cofactor>
</comment>
<dbReference type="InterPro" id="IPR036396">
    <property type="entry name" value="Cyt_P450_sf"/>
</dbReference>
<dbReference type="AlphaFoldDB" id="A0A392R6I7"/>
<keyword evidence="7" id="KW-1133">Transmembrane helix</keyword>
<keyword evidence="9" id="KW-0408">Iron</keyword>
<evidence type="ECO:0000256" key="1">
    <source>
        <dbReference type="ARBA" id="ARBA00001971"/>
    </source>
</evidence>